<evidence type="ECO:0000313" key="3">
    <source>
        <dbReference type="Proteomes" id="UP001174997"/>
    </source>
</evidence>
<keyword evidence="1" id="KW-0732">Signal</keyword>
<protein>
    <submittedName>
        <fullName evidence="2">Uncharacterized protein</fullName>
    </submittedName>
</protein>
<comment type="caution">
    <text evidence="2">The sequence shown here is derived from an EMBL/GenBank/DDBJ whole genome shotgun (WGS) entry which is preliminary data.</text>
</comment>
<keyword evidence="3" id="KW-1185">Reference proteome</keyword>
<reference evidence="2" key="1">
    <citation type="submission" date="2023-06" db="EMBL/GenBank/DDBJ databases">
        <title>Genome-scale phylogeny and comparative genomics of the fungal order Sordariales.</title>
        <authorList>
            <consortium name="Lawrence Berkeley National Laboratory"/>
            <person name="Hensen N."/>
            <person name="Bonometti L."/>
            <person name="Westerberg I."/>
            <person name="Brannstrom I.O."/>
            <person name="Guillou S."/>
            <person name="Cros-Aarteil S."/>
            <person name="Calhoun S."/>
            <person name="Haridas S."/>
            <person name="Kuo A."/>
            <person name="Mondo S."/>
            <person name="Pangilinan J."/>
            <person name="Riley R."/>
            <person name="Labutti K."/>
            <person name="Andreopoulos B."/>
            <person name="Lipzen A."/>
            <person name="Chen C."/>
            <person name="Yanf M."/>
            <person name="Daum C."/>
            <person name="Ng V."/>
            <person name="Clum A."/>
            <person name="Steindorff A."/>
            <person name="Ohm R."/>
            <person name="Martin F."/>
            <person name="Silar P."/>
            <person name="Natvig D."/>
            <person name="Lalanne C."/>
            <person name="Gautier V."/>
            <person name="Ament-Velasquez S.L."/>
            <person name="Kruys A."/>
            <person name="Hutchinson M.I."/>
            <person name="Powell A.J."/>
            <person name="Barry K."/>
            <person name="Miller A.N."/>
            <person name="Grigoriev I.V."/>
            <person name="Debuchy R."/>
            <person name="Gladieux P."/>
            <person name="Thoren M.H."/>
            <person name="Johannesson H."/>
        </authorList>
    </citation>
    <scope>NUCLEOTIDE SEQUENCE</scope>
    <source>
        <strain evidence="2">CBS 307.81</strain>
    </source>
</reference>
<sequence length="143" mass="15098">MRVSTTLLLSLGGLASTTTALHAPGFLWWIIDKLDRRCQYDCSCAQDDLTAQCCASIDGTLDETITPTCAKMNLAGATKFVTCCGSSNGYTCSQQMRCPMPDGGESFGGGSSEIITRQCVIVGTATPMDEIAAVMNGVPRELV</sequence>
<dbReference type="AlphaFoldDB" id="A0AA40DCV5"/>
<evidence type="ECO:0000256" key="1">
    <source>
        <dbReference type="SAM" id="SignalP"/>
    </source>
</evidence>
<dbReference type="Proteomes" id="UP001174997">
    <property type="component" value="Unassembled WGS sequence"/>
</dbReference>
<organism evidence="2 3">
    <name type="scientific">Cercophora samala</name>
    <dbReference type="NCBI Taxonomy" id="330535"/>
    <lineage>
        <taxon>Eukaryota</taxon>
        <taxon>Fungi</taxon>
        <taxon>Dikarya</taxon>
        <taxon>Ascomycota</taxon>
        <taxon>Pezizomycotina</taxon>
        <taxon>Sordariomycetes</taxon>
        <taxon>Sordariomycetidae</taxon>
        <taxon>Sordariales</taxon>
        <taxon>Lasiosphaeriaceae</taxon>
        <taxon>Cercophora</taxon>
    </lineage>
</organism>
<gene>
    <name evidence="2" type="ORF">QBC41DRAFT_334935</name>
</gene>
<evidence type="ECO:0000313" key="2">
    <source>
        <dbReference type="EMBL" id="KAK0671841.1"/>
    </source>
</evidence>
<accession>A0AA40DCV5</accession>
<feature type="signal peptide" evidence="1">
    <location>
        <begin position="1"/>
        <end position="20"/>
    </location>
</feature>
<proteinExistence type="predicted"/>
<dbReference type="EMBL" id="JAULSY010000018">
    <property type="protein sequence ID" value="KAK0671841.1"/>
    <property type="molecule type" value="Genomic_DNA"/>
</dbReference>
<feature type="chain" id="PRO_5041269748" evidence="1">
    <location>
        <begin position="21"/>
        <end position="143"/>
    </location>
</feature>
<name>A0AA40DCV5_9PEZI</name>